<evidence type="ECO:0000256" key="4">
    <source>
        <dbReference type="ARBA" id="ARBA00022989"/>
    </source>
</evidence>
<feature type="transmembrane region" description="Helical" evidence="6">
    <location>
        <begin position="231"/>
        <end position="249"/>
    </location>
</feature>
<feature type="transmembrane region" description="Helical" evidence="6">
    <location>
        <begin position="336"/>
        <end position="360"/>
    </location>
</feature>
<feature type="transmembrane region" description="Helical" evidence="6">
    <location>
        <begin position="133"/>
        <end position="156"/>
    </location>
</feature>
<reference evidence="7 8" key="1">
    <citation type="submission" date="2016-11" db="EMBL/GenBank/DDBJ databases">
        <authorList>
            <person name="Jaros S."/>
            <person name="Januszkiewicz K."/>
            <person name="Wedrychowicz H."/>
        </authorList>
    </citation>
    <scope>NUCLEOTIDE SEQUENCE [LARGE SCALE GENOMIC DNA]</scope>
    <source>
        <strain evidence="7 8">DSM 15929</strain>
    </source>
</reference>
<protein>
    <submittedName>
        <fullName evidence="7">Membrane protein involved in the export of O-antigen and teichoic acid</fullName>
    </submittedName>
</protein>
<dbReference type="InterPro" id="IPR050833">
    <property type="entry name" value="Poly_Biosynth_Transport"/>
</dbReference>
<dbReference type="GO" id="GO:0005886">
    <property type="term" value="C:plasma membrane"/>
    <property type="evidence" value="ECO:0007669"/>
    <property type="project" value="UniProtKB-SubCell"/>
</dbReference>
<sequence>MNEINEAESARQIKAGAVLGYITIFINLLAGLIYTPWMIRSLGQDNYGLYTLSVSIIGILVMDFGLGAAVTRFLSLYNSRNDREAANNLLGIIYKFFLLLDIVIAIVLLAVYFSIGSIYRELSFVQIHKLKVIFLISAIYSILAFPFGTLNGILTSYEKFVQLKACELFYKLLNMALIIGALKLGYGLYTMVMVNAVTGILNILMKFIFVRKSTNVRANYHYKEKKTTKEIFSFSLWSTVVNIAQRFIYNIIPSILGIYCGAVSISVFGASATVEGIVFTFASAINGLFFPKVSRILTKDNKEERLLELMIKVGRIQLFIVGIIFTGFLAVGRDFIGFWLGNGFQNAYICILFLIFPSIFELTQHIAGLTVTASGMVRLQSYVYAVMAVINVALSILLTREYKEIGAAVSVCTAYLFRTTAMNFIYYRKLKINVFRFFKECFFKMGIPLIVSLAAAVLIALIPYKGIPFFLIKGGVIAGIYLLLMWLFGLNAFEKELFLSLFQKSIKFFRRSLEKLF</sequence>
<evidence type="ECO:0000256" key="2">
    <source>
        <dbReference type="ARBA" id="ARBA00022475"/>
    </source>
</evidence>
<dbReference type="Pfam" id="PF01943">
    <property type="entry name" value="Polysacc_synt"/>
    <property type="match status" value="1"/>
</dbReference>
<organism evidence="7 8">
    <name type="scientific">Anaerocolumna jejuensis DSM 15929</name>
    <dbReference type="NCBI Taxonomy" id="1121322"/>
    <lineage>
        <taxon>Bacteria</taxon>
        <taxon>Bacillati</taxon>
        <taxon>Bacillota</taxon>
        <taxon>Clostridia</taxon>
        <taxon>Lachnospirales</taxon>
        <taxon>Lachnospiraceae</taxon>
        <taxon>Anaerocolumna</taxon>
    </lineage>
</organism>
<dbReference type="AlphaFoldDB" id="A0A1M6JPS6"/>
<feature type="transmembrane region" description="Helical" evidence="6">
    <location>
        <begin position="192"/>
        <end position="210"/>
    </location>
</feature>
<dbReference type="PANTHER" id="PTHR30250:SF26">
    <property type="entry name" value="PSMA PROTEIN"/>
    <property type="match status" value="1"/>
</dbReference>
<feature type="transmembrane region" description="Helical" evidence="6">
    <location>
        <begin position="49"/>
        <end position="71"/>
    </location>
</feature>
<dbReference type="STRING" id="1121322.SAMN02745136_00159"/>
<proteinExistence type="predicted"/>
<keyword evidence="2" id="KW-1003">Cell membrane</keyword>
<feature type="transmembrane region" description="Helical" evidence="6">
    <location>
        <begin position="447"/>
        <end position="464"/>
    </location>
</feature>
<keyword evidence="3 6" id="KW-0812">Transmembrane</keyword>
<keyword evidence="8" id="KW-1185">Reference proteome</keyword>
<keyword evidence="5 6" id="KW-0472">Membrane</keyword>
<feature type="transmembrane region" description="Helical" evidence="6">
    <location>
        <begin position="92"/>
        <end position="113"/>
    </location>
</feature>
<evidence type="ECO:0000313" key="8">
    <source>
        <dbReference type="Proteomes" id="UP000184386"/>
    </source>
</evidence>
<dbReference type="InterPro" id="IPR002797">
    <property type="entry name" value="Polysacc_synth"/>
</dbReference>
<evidence type="ECO:0000256" key="3">
    <source>
        <dbReference type="ARBA" id="ARBA00022692"/>
    </source>
</evidence>
<dbReference type="EMBL" id="FRAC01000006">
    <property type="protein sequence ID" value="SHJ48646.1"/>
    <property type="molecule type" value="Genomic_DNA"/>
</dbReference>
<feature type="transmembrane region" description="Helical" evidence="6">
    <location>
        <begin position="255"/>
        <end position="288"/>
    </location>
</feature>
<feature type="transmembrane region" description="Helical" evidence="6">
    <location>
        <begin position="18"/>
        <end position="37"/>
    </location>
</feature>
<evidence type="ECO:0000313" key="7">
    <source>
        <dbReference type="EMBL" id="SHJ48646.1"/>
    </source>
</evidence>
<feature type="transmembrane region" description="Helical" evidence="6">
    <location>
        <begin position="309"/>
        <end position="330"/>
    </location>
</feature>
<dbReference type="PANTHER" id="PTHR30250">
    <property type="entry name" value="PST FAMILY PREDICTED COLANIC ACID TRANSPORTER"/>
    <property type="match status" value="1"/>
</dbReference>
<evidence type="ECO:0000256" key="6">
    <source>
        <dbReference type="SAM" id="Phobius"/>
    </source>
</evidence>
<evidence type="ECO:0000256" key="1">
    <source>
        <dbReference type="ARBA" id="ARBA00004651"/>
    </source>
</evidence>
<feature type="transmembrane region" description="Helical" evidence="6">
    <location>
        <begin position="381"/>
        <end position="399"/>
    </location>
</feature>
<dbReference type="Proteomes" id="UP000184386">
    <property type="component" value="Unassembled WGS sequence"/>
</dbReference>
<gene>
    <name evidence="7" type="ORF">SAMN02745136_00159</name>
</gene>
<evidence type="ECO:0000256" key="5">
    <source>
        <dbReference type="ARBA" id="ARBA00023136"/>
    </source>
</evidence>
<feature type="transmembrane region" description="Helical" evidence="6">
    <location>
        <begin position="470"/>
        <end position="493"/>
    </location>
</feature>
<keyword evidence="4 6" id="KW-1133">Transmembrane helix</keyword>
<feature type="transmembrane region" description="Helical" evidence="6">
    <location>
        <begin position="405"/>
        <end position="426"/>
    </location>
</feature>
<feature type="transmembrane region" description="Helical" evidence="6">
    <location>
        <begin position="168"/>
        <end position="186"/>
    </location>
</feature>
<accession>A0A1M6JPS6</accession>
<comment type="subcellular location">
    <subcellularLocation>
        <location evidence="1">Cell membrane</location>
        <topology evidence="1">Multi-pass membrane protein</topology>
    </subcellularLocation>
</comment>
<name>A0A1M6JPS6_9FIRM</name>